<dbReference type="OrthoDB" id="2802795at2759"/>
<feature type="compositionally biased region" description="Low complexity" evidence="1">
    <location>
        <begin position="141"/>
        <end position="160"/>
    </location>
</feature>
<feature type="compositionally biased region" description="Low complexity" evidence="1">
    <location>
        <begin position="170"/>
        <end position="192"/>
    </location>
</feature>
<feature type="region of interest" description="Disordered" evidence="1">
    <location>
        <begin position="127"/>
        <end position="354"/>
    </location>
</feature>
<name>A0A409Y4D3_9AGAR</name>
<feature type="region of interest" description="Disordered" evidence="1">
    <location>
        <begin position="374"/>
        <end position="427"/>
    </location>
</feature>
<evidence type="ECO:0000313" key="3">
    <source>
        <dbReference type="Proteomes" id="UP000284706"/>
    </source>
</evidence>
<feature type="compositionally biased region" description="Low complexity" evidence="1">
    <location>
        <begin position="20"/>
        <end position="40"/>
    </location>
</feature>
<feature type="region of interest" description="Disordered" evidence="1">
    <location>
        <begin position="608"/>
        <end position="700"/>
    </location>
</feature>
<sequence length="700" mass="74135">MKGCLKFPSPLPTPGVEGRSSFYSNPNSSTTSTASTSSDSHTAHKKTVAFGAEGTEEIYVADEWDRTPTEPARKLSYQDLLELREIQRSLPHAEQPYDIMNGRRTRHYLSAVPIALVPLLAEDDNSASNGDLDDDVDEVCSSRSSSQTSSGATSPATGSPRSGSPTRWGSSASNPSSTATPTTPTSSYSPSPLAKTHYSWTDADVDDSDSTPSSTTSAWSINFKRQTPSSSTSSSRTPSPHSPLSRPQPPPSTTPTRSSPSPSNRTSPLQKPISYPHYMSSKAPGTSAYRPPPHLAHLVPTRAAPPRPKPNFAFLPLLDTPPANSGVAAQDPVPAPGTETASSEAVEEADETITISSPSTDTTLLMASLSLNAIEPSSSSSSDDAIHTDTEGDITSDTDISSTYDPPTPSLTHASLDSSPPTSRASSCEPEFEVDVTAESAGLFRVPLPTPPSYKYGGQDSYFAPHEGQNHPYAPTHIFHNLPPLRSHIRAAAAASGGQGYRATPGKLEAIPSPSLVPPSPLMLDEAREVRKKVVEKQKPKKKRNFIVVNDMEIELDGSDDEDEVEEEKEIIEAEQPSAAASAVGKPGTRGVEDTALSEPAQFVCPLMPPSKPIDVTKSSFSIPQSQSQSAGATTPTLSPSQPTEGPRTPTPSPHALLADVDASSGPVSSSPTNNTAYMRPAASAEMDLHLPMRFKRAQV</sequence>
<dbReference type="InParanoid" id="A0A409Y4D3"/>
<gene>
    <name evidence="2" type="ORF">CVT26_013034</name>
</gene>
<reference evidence="2 3" key="1">
    <citation type="journal article" date="2018" name="Evol. Lett.">
        <title>Horizontal gene cluster transfer increased hallucinogenic mushroom diversity.</title>
        <authorList>
            <person name="Reynolds H.T."/>
            <person name="Vijayakumar V."/>
            <person name="Gluck-Thaler E."/>
            <person name="Korotkin H.B."/>
            <person name="Matheny P.B."/>
            <person name="Slot J.C."/>
        </authorList>
    </citation>
    <scope>NUCLEOTIDE SEQUENCE [LARGE SCALE GENOMIC DNA]</scope>
    <source>
        <strain evidence="2 3">SRW20</strain>
    </source>
</reference>
<keyword evidence="3" id="KW-1185">Reference proteome</keyword>
<comment type="caution">
    <text evidence="2">The sequence shown here is derived from an EMBL/GenBank/DDBJ whole genome shotgun (WGS) entry which is preliminary data.</text>
</comment>
<protein>
    <submittedName>
        <fullName evidence="2">Uncharacterized protein</fullName>
    </submittedName>
</protein>
<feature type="compositionally biased region" description="Low complexity" evidence="1">
    <location>
        <begin position="210"/>
        <end position="245"/>
    </location>
</feature>
<feature type="compositionally biased region" description="Polar residues" evidence="1">
    <location>
        <begin position="397"/>
        <end position="426"/>
    </location>
</feature>
<feature type="compositionally biased region" description="Acidic residues" evidence="1">
    <location>
        <begin position="557"/>
        <end position="570"/>
    </location>
</feature>
<feature type="compositionally biased region" description="Acidic residues" evidence="1">
    <location>
        <begin position="127"/>
        <end position="138"/>
    </location>
</feature>
<evidence type="ECO:0000313" key="2">
    <source>
        <dbReference type="EMBL" id="PPQ97865.1"/>
    </source>
</evidence>
<proteinExistence type="predicted"/>
<dbReference type="AlphaFoldDB" id="A0A409Y4D3"/>
<feature type="compositionally biased region" description="Polar residues" evidence="1">
    <location>
        <begin position="631"/>
        <end position="644"/>
    </location>
</feature>
<evidence type="ECO:0000256" key="1">
    <source>
        <dbReference type="SAM" id="MobiDB-lite"/>
    </source>
</evidence>
<dbReference type="EMBL" id="NHYE01001178">
    <property type="protein sequence ID" value="PPQ97865.1"/>
    <property type="molecule type" value="Genomic_DNA"/>
</dbReference>
<feature type="compositionally biased region" description="Low complexity" evidence="1">
    <location>
        <begin position="254"/>
        <end position="268"/>
    </location>
</feature>
<feature type="compositionally biased region" description="Low complexity" evidence="1">
    <location>
        <begin position="619"/>
        <end position="630"/>
    </location>
</feature>
<dbReference type="STRING" id="231916.A0A409Y4D3"/>
<feature type="region of interest" description="Disordered" evidence="1">
    <location>
        <begin position="1"/>
        <end position="52"/>
    </location>
</feature>
<accession>A0A409Y4D3</accession>
<feature type="region of interest" description="Disordered" evidence="1">
    <location>
        <begin position="557"/>
        <end position="593"/>
    </location>
</feature>
<feature type="compositionally biased region" description="Polar residues" evidence="1">
    <location>
        <begin position="666"/>
        <end position="677"/>
    </location>
</feature>
<dbReference type="Proteomes" id="UP000284706">
    <property type="component" value="Unassembled WGS sequence"/>
</dbReference>
<organism evidence="2 3">
    <name type="scientific">Gymnopilus dilepis</name>
    <dbReference type="NCBI Taxonomy" id="231916"/>
    <lineage>
        <taxon>Eukaryota</taxon>
        <taxon>Fungi</taxon>
        <taxon>Dikarya</taxon>
        <taxon>Basidiomycota</taxon>
        <taxon>Agaricomycotina</taxon>
        <taxon>Agaricomycetes</taxon>
        <taxon>Agaricomycetidae</taxon>
        <taxon>Agaricales</taxon>
        <taxon>Agaricineae</taxon>
        <taxon>Hymenogastraceae</taxon>
        <taxon>Gymnopilus</taxon>
    </lineage>
</organism>